<feature type="region of interest" description="Disordered" evidence="2">
    <location>
        <begin position="37"/>
        <end position="56"/>
    </location>
</feature>
<dbReference type="Proteomes" id="UP000274429">
    <property type="component" value="Unassembled WGS sequence"/>
</dbReference>
<name>A0A0R3WQW7_HYDTA</name>
<dbReference type="Gene3D" id="2.30.40.10">
    <property type="entry name" value="Urease, subunit C, domain 1"/>
    <property type="match status" value="1"/>
</dbReference>
<reference evidence="3 4" key="2">
    <citation type="submission" date="2018-11" db="EMBL/GenBank/DDBJ databases">
        <authorList>
            <consortium name="Pathogen Informatics"/>
        </authorList>
    </citation>
    <scope>NUCLEOTIDE SEQUENCE [LARGE SCALE GENOMIC DNA]</scope>
</reference>
<evidence type="ECO:0000313" key="5">
    <source>
        <dbReference type="WBParaSite" id="TTAC_0000315701-mRNA-1"/>
    </source>
</evidence>
<gene>
    <name evidence="3" type="ORF">TTAC_LOCUS3142</name>
</gene>
<proteinExistence type="inferred from homology"/>
<dbReference type="PANTHER" id="PTHR11647">
    <property type="entry name" value="HYDRANTOINASE/DIHYDROPYRIMIDINASE FAMILY MEMBER"/>
    <property type="match status" value="1"/>
</dbReference>
<dbReference type="InterPro" id="IPR032466">
    <property type="entry name" value="Metal_Hydrolase"/>
</dbReference>
<sequence>MGMGDVHQIPSQWEVIELILHRGMSNGEWDRLGIVPGLQGDSQQKRPSVGRTSGGLFGYIADPNDSKTPPGIGEQNTGPISGSQLTHKLIDRDNSSPASGVPTQAVEAAPTVRTHVNLTMHMRVKIHFERADCSIPSCFGMAIGETLDNNKNVQEIDATNLVISPGLVDYSATSNAFSNKLGVEGMADQALIRDATSQSVLAGVTTIVDTVYSDDGHSPLSAIAAYLQALQTTHVHCNVAVRAGIRHLSVGTISDIEQLTKRHCIKSFLLSIPENDRILCEHGNPESTVLYGVLSACRSLGVVPTIGLDRITGSHVPQTEGVRFIC</sequence>
<evidence type="ECO:0000313" key="3">
    <source>
        <dbReference type="EMBL" id="VDM22033.1"/>
    </source>
</evidence>
<dbReference type="GO" id="GO:0005829">
    <property type="term" value="C:cytosol"/>
    <property type="evidence" value="ECO:0007669"/>
    <property type="project" value="TreeGrafter"/>
</dbReference>
<dbReference type="STRING" id="6205.A0A0R3WQW7"/>
<evidence type="ECO:0000313" key="4">
    <source>
        <dbReference type="Proteomes" id="UP000274429"/>
    </source>
</evidence>
<evidence type="ECO:0000256" key="2">
    <source>
        <dbReference type="SAM" id="MobiDB-lite"/>
    </source>
</evidence>
<dbReference type="EMBL" id="UYWX01001978">
    <property type="protein sequence ID" value="VDM22033.1"/>
    <property type="molecule type" value="Genomic_DNA"/>
</dbReference>
<dbReference type="PANTHER" id="PTHR11647:SF1">
    <property type="entry name" value="COLLAPSIN RESPONSE MEDIATOR PROTEIN"/>
    <property type="match status" value="1"/>
</dbReference>
<keyword evidence="4" id="KW-1185">Reference proteome</keyword>
<dbReference type="GO" id="GO:0016812">
    <property type="term" value="F:hydrolase activity, acting on carbon-nitrogen (but not peptide) bonds, in cyclic amides"/>
    <property type="evidence" value="ECO:0007669"/>
    <property type="project" value="TreeGrafter"/>
</dbReference>
<dbReference type="Gene3D" id="3.20.20.140">
    <property type="entry name" value="Metal-dependent hydrolases"/>
    <property type="match status" value="1"/>
</dbReference>
<comment type="similarity">
    <text evidence="1">Belongs to the metallo-dependent hydrolases superfamily. Hydantoinase/dihydropyrimidinase family.</text>
</comment>
<reference evidence="5" key="1">
    <citation type="submission" date="2017-02" db="UniProtKB">
        <authorList>
            <consortium name="WormBaseParasite"/>
        </authorList>
    </citation>
    <scope>IDENTIFICATION</scope>
</reference>
<feature type="region of interest" description="Disordered" evidence="2">
    <location>
        <begin position="61"/>
        <end position="84"/>
    </location>
</feature>
<evidence type="ECO:0000256" key="1">
    <source>
        <dbReference type="ARBA" id="ARBA00008829"/>
    </source>
</evidence>
<dbReference type="WBParaSite" id="TTAC_0000315701-mRNA-1">
    <property type="protein sequence ID" value="TTAC_0000315701-mRNA-1"/>
    <property type="gene ID" value="TTAC_0000315701"/>
</dbReference>
<protein>
    <submittedName>
        <fullName evidence="5">PFK domain-containing protein</fullName>
    </submittedName>
</protein>
<accession>A0A0R3WQW7</accession>
<dbReference type="InterPro" id="IPR011059">
    <property type="entry name" value="Metal-dep_hydrolase_composite"/>
</dbReference>
<dbReference type="SUPFAM" id="SSF51556">
    <property type="entry name" value="Metallo-dependent hydrolases"/>
    <property type="match status" value="1"/>
</dbReference>
<dbReference type="AlphaFoldDB" id="A0A0R3WQW7"/>
<organism evidence="5">
    <name type="scientific">Hydatigena taeniaeformis</name>
    <name type="common">Feline tapeworm</name>
    <name type="synonym">Taenia taeniaeformis</name>
    <dbReference type="NCBI Taxonomy" id="6205"/>
    <lineage>
        <taxon>Eukaryota</taxon>
        <taxon>Metazoa</taxon>
        <taxon>Spiralia</taxon>
        <taxon>Lophotrochozoa</taxon>
        <taxon>Platyhelminthes</taxon>
        <taxon>Cestoda</taxon>
        <taxon>Eucestoda</taxon>
        <taxon>Cyclophyllidea</taxon>
        <taxon>Taeniidae</taxon>
        <taxon>Hydatigera</taxon>
    </lineage>
</organism>
<dbReference type="OrthoDB" id="10258955at2759"/>
<feature type="compositionally biased region" description="Polar residues" evidence="2">
    <location>
        <begin position="74"/>
        <end position="84"/>
    </location>
</feature>
<dbReference type="InterPro" id="IPR050378">
    <property type="entry name" value="Metallo-dep_Hydrolases_sf"/>
</dbReference>